<dbReference type="Gene3D" id="1.25.40.710">
    <property type="match status" value="1"/>
</dbReference>
<feature type="domain" description="Tripeptidyl-peptidase II first Ig-like" evidence="13">
    <location>
        <begin position="561"/>
        <end position="688"/>
    </location>
</feature>
<evidence type="ECO:0000256" key="7">
    <source>
        <dbReference type="ARBA" id="ARBA00023529"/>
    </source>
</evidence>
<feature type="chain" id="PRO_5040987878" description="Tripeptidyl-peptidase II" evidence="10">
    <location>
        <begin position="21"/>
        <end position="1328"/>
    </location>
</feature>
<comment type="catalytic activity">
    <reaction evidence="1">
        <text>Release of an N-terminal tripeptide from a polypeptide.</text>
        <dbReference type="EC" id="3.4.14.10"/>
    </reaction>
</comment>
<feature type="domain" description="Tripeptidyl peptidase II second Ig-like" evidence="12">
    <location>
        <begin position="837"/>
        <end position="1036"/>
    </location>
</feature>
<keyword evidence="4 8" id="KW-0645">Protease</keyword>
<dbReference type="InterPro" id="IPR000209">
    <property type="entry name" value="Peptidase_S8/S53_dom"/>
</dbReference>
<keyword evidence="16" id="KW-1185">Reference proteome</keyword>
<name>A0A9W7DUS4_9STRA</name>
<keyword evidence="5 8" id="KW-0378">Hydrolase</keyword>
<evidence type="ECO:0000256" key="9">
    <source>
        <dbReference type="SAM" id="MobiDB-lite"/>
    </source>
</evidence>
<dbReference type="InterPro" id="IPR022229">
    <property type="entry name" value="TPPII_Ig-like-2"/>
</dbReference>
<dbReference type="InterPro" id="IPR050131">
    <property type="entry name" value="Peptidase_S8_subtilisin-like"/>
</dbReference>
<dbReference type="InterPro" id="IPR015500">
    <property type="entry name" value="Peptidase_S8_subtilisin-rel"/>
</dbReference>
<keyword evidence="6 8" id="KW-0720">Serine protease</keyword>
<dbReference type="GO" id="GO:0004177">
    <property type="term" value="F:aminopeptidase activity"/>
    <property type="evidence" value="ECO:0007669"/>
    <property type="project" value="UniProtKB-KW"/>
</dbReference>
<keyword evidence="10" id="KW-0732">Signal</keyword>
<evidence type="ECO:0000259" key="11">
    <source>
        <dbReference type="Pfam" id="PF00082"/>
    </source>
</evidence>
<dbReference type="InterPro" id="IPR048383">
    <property type="entry name" value="TPPII_Ig-like-1"/>
</dbReference>
<feature type="domain" description="Tripeptidyl-peptidase II galactose-binding" evidence="14">
    <location>
        <begin position="709"/>
        <end position="789"/>
    </location>
</feature>
<dbReference type="PROSITE" id="PS00137">
    <property type="entry name" value="SUBTILASE_HIS"/>
    <property type="match status" value="1"/>
</dbReference>
<dbReference type="PANTHER" id="PTHR43806:SF14">
    <property type="entry name" value="TRIPEPTIDYL-PEPTIDASE 2"/>
    <property type="match status" value="1"/>
</dbReference>
<dbReference type="Gene3D" id="3.40.50.200">
    <property type="entry name" value="Peptidase S8/S53 domain"/>
    <property type="match status" value="2"/>
</dbReference>
<proteinExistence type="inferred from homology"/>
<dbReference type="Gene3D" id="2.60.40.3170">
    <property type="match status" value="1"/>
</dbReference>
<gene>
    <name evidence="15" type="ORF">TrST_g11602</name>
</gene>
<dbReference type="Pfam" id="PF12580">
    <property type="entry name" value="TPPII"/>
    <property type="match status" value="1"/>
</dbReference>
<evidence type="ECO:0000259" key="14">
    <source>
        <dbReference type="Pfam" id="PF21316"/>
    </source>
</evidence>
<dbReference type="Pfam" id="PF00082">
    <property type="entry name" value="Peptidase_S8"/>
    <property type="match status" value="1"/>
</dbReference>
<sequence>MKSARFFLVLCPAVLAVSDAFINGFINGPINGPINGIKAPFKLNSRFVPTLETKAYDLLAQNPTYDGRGTTVAVLDTGCDLKAAGLIKTSTGENKYIDFIDATGGGDIDMSNKINVTKVDTKVDTKIITSPITGRNLTLPEGVGGDDDDVRVGATALYAHLPGSSKERIMEQRKKAFLLKQHASLSALQKQIDDLDSTLKNHTLVKKDLTTMLSEVKAMADSYEDPGPILDVISWRDLETGHWKVVVDVANEQDLSDQSPMSPFKVNNDVSDLGFGSEVTYCVQVYEDGDVVSIVTDAGSHGTHVAGIIGANFEGEEGKNGVASGAKILAIKIGDGRLDSAETGKGLVRALIAAKKENCDLINLSYGESFWQADSGKVAETFNDAVRKWGMTVFTSAGNNGPALSTLGSPGCLSALVCVGAYVSPQMMETQYSMLPTADVAETSYSFSSRGPTPDGFLPTLCAPGGAIAAIPRHTLQSKAQYHGTSMSSPNACGVAACVISALKQGEGITLNPIELRRALENSAVDVDSKDPWAQGAGLINAVGAVEYAKEHHGKVGQNLEFEVSIPQRGDARGLYLRDATEVEEGQQTYSVKVKPLFEHGVNSNERSPEQLAELLETEIEFDLKATEPWLTPPKKIALLSGVSKEQSFALSVDTSSLPVGAHFARVQGFVSGEENRGPLFSLPVTVIVPEVSPAPPTKTVELEAGVPVRRFLAAPDGAEWATVKIKTGEMKRGPNAIILHAVPSSRGDTPHDFHETKRMLTLREHSTTTVQVPVRGGSTLELCMQLSWLANPAPVEADVSVEYHSLGARGTAPVAEGSGLRIGSASGLVPVGIQANFRSEHFKPKAELTHTFRSIRPSKSTITTGSSELDVLHPSNADTLRGSDVKGQQMHKMVLDYSFDIDGETDKDTVSVVPRVAQLHWQLYDSPLESLLWRLADSNGSILAYGGLIHDPQPISLTKGTYKLSMLLRHPDTSFLDKLKNLPVQLRMKLKKNLECSIYKDRNLASSGGYLGKPVKEGYLRRGSFKDLYVAAPTDVPKTVKSGDVLVGSVTLDTSLPSVTRVPLAYEAPDQPIKAKEEGGEDDADKDKDEKEPSDEEKMEEDSKALKKFLLDAQIKNLAKLRKDKVGGSRYYAFADPLLESDPDSLPLLLEVLSFVVGEDKTSSNVKTAVSRITAQVSEDKLSAYFGKSNRVSDDASDKKELKKVEEEMVEKRDALRIALLMNAAHGEGEGEEFKANVMKVKEWVTGEKDLKTDEQKKVFSKMLIKYEKEMGRAGAAFKLLREKPVKEKEDWVEMGEALEALGGLDHWVVNFEERRRQKYPDENVLL</sequence>
<comment type="catalytic activity">
    <reaction evidence="7">
        <text>Hydrolysis of proteins with broad specificity for peptide bonds, and a preference for a large uncharged residue in P1. Hydrolyzes peptide amides.</text>
        <dbReference type="EC" id="3.4.21.62"/>
    </reaction>
</comment>
<dbReference type="PROSITE" id="PS00138">
    <property type="entry name" value="SUBTILASE_SER"/>
    <property type="match status" value="1"/>
</dbReference>
<feature type="active site" description="Charge relay system" evidence="8">
    <location>
        <position position="76"/>
    </location>
</feature>
<dbReference type="GO" id="GO:0005829">
    <property type="term" value="C:cytosol"/>
    <property type="evidence" value="ECO:0007669"/>
    <property type="project" value="TreeGrafter"/>
</dbReference>
<evidence type="ECO:0000256" key="10">
    <source>
        <dbReference type="SAM" id="SignalP"/>
    </source>
</evidence>
<feature type="active site" description="Charge relay system" evidence="8">
    <location>
        <position position="301"/>
    </location>
</feature>
<keyword evidence="3" id="KW-0031">Aminopeptidase</keyword>
<dbReference type="Proteomes" id="UP001165085">
    <property type="component" value="Unassembled WGS sequence"/>
</dbReference>
<dbReference type="Pfam" id="PF21223">
    <property type="entry name" value="TPPII_Ig-like-1"/>
    <property type="match status" value="1"/>
</dbReference>
<evidence type="ECO:0000313" key="15">
    <source>
        <dbReference type="EMBL" id="GMH55697.1"/>
    </source>
</evidence>
<dbReference type="InterPro" id="IPR048384">
    <property type="entry name" value="TPPII_GBD"/>
</dbReference>
<evidence type="ECO:0000259" key="12">
    <source>
        <dbReference type="Pfam" id="PF12580"/>
    </source>
</evidence>
<evidence type="ECO:0000259" key="13">
    <source>
        <dbReference type="Pfam" id="PF21223"/>
    </source>
</evidence>
<evidence type="ECO:0000256" key="3">
    <source>
        <dbReference type="ARBA" id="ARBA00022438"/>
    </source>
</evidence>
<dbReference type="GO" id="GO:0004252">
    <property type="term" value="F:serine-type endopeptidase activity"/>
    <property type="evidence" value="ECO:0007669"/>
    <property type="project" value="UniProtKB-UniRule"/>
</dbReference>
<dbReference type="InterPro" id="IPR022398">
    <property type="entry name" value="Peptidase_S8_His-AS"/>
</dbReference>
<dbReference type="PROSITE" id="PS51892">
    <property type="entry name" value="SUBTILASE"/>
    <property type="match status" value="1"/>
</dbReference>
<dbReference type="PANTHER" id="PTHR43806">
    <property type="entry name" value="PEPTIDASE S8"/>
    <property type="match status" value="1"/>
</dbReference>
<feature type="signal peptide" evidence="10">
    <location>
        <begin position="1"/>
        <end position="20"/>
    </location>
</feature>
<evidence type="ECO:0000256" key="2">
    <source>
        <dbReference type="ARBA" id="ARBA00011073"/>
    </source>
</evidence>
<evidence type="ECO:0000256" key="6">
    <source>
        <dbReference type="ARBA" id="ARBA00022825"/>
    </source>
</evidence>
<protein>
    <recommendedName>
        <fullName evidence="17">Tripeptidyl-peptidase II</fullName>
    </recommendedName>
</protein>
<organism evidence="15 16">
    <name type="scientific">Triparma strigata</name>
    <dbReference type="NCBI Taxonomy" id="1606541"/>
    <lineage>
        <taxon>Eukaryota</taxon>
        <taxon>Sar</taxon>
        <taxon>Stramenopiles</taxon>
        <taxon>Ochrophyta</taxon>
        <taxon>Bolidophyceae</taxon>
        <taxon>Parmales</taxon>
        <taxon>Triparmaceae</taxon>
        <taxon>Triparma</taxon>
    </lineage>
</organism>
<evidence type="ECO:0000256" key="8">
    <source>
        <dbReference type="PROSITE-ProRule" id="PRU01240"/>
    </source>
</evidence>
<feature type="domain" description="Peptidase S8/S53" evidence="11">
    <location>
        <begin position="67"/>
        <end position="536"/>
    </location>
</feature>
<evidence type="ECO:0000256" key="5">
    <source>
        <dbReference type="ARBA" id="ARBA00022801"/>
    </source>
</evidence>
<dbReference type="OrthoDB" id="10256524at2759"/>
<accession>A0A9W7DUS4</accession>
<feature type="region of interest" description="Disordered" evidence="9">
    <location>
        <begin position="1068"/>
        <end position="1104"/>
    </location>
</feature>
<dbReference type="InterPro" id="IPR046940">
    <property type="entry name" value="TPPII_Ig-like_sf"/>
</dbReference>
<dbReference type="Pfam" id="PF21316">
    <property type="entry name" value="TPPII_GBD"/>
    <property type="match status" value="1"/>
</dbReference>
<evidence type="ECO:0000256" key="1">
    <source>
        <dbReference type="ARBA" id="ARBA00001910"/>
    </source>
</evidence>
<evidence type="ECO:0000313" key="16">
    <source>
        <dbReference type="Proteomes" id="UP001165085"/>
    </source>
</evidence>
<comment type="similarity">
    <text evidence="2 8">Belongs to the peptidase S8 family.</text>
</comment>
<dbReference type="InterPro" id="IPR023828">
    <property type="entry name" value="Peptidase_S8_Ser-AS"/>
</dbReference>
<dbReference type="InterPro" id="IPR036852">
    <property type="entry name" value="Peptidase_S8/S53_dom_sf"/>
</dbReference>
<dbReference type="InterPro" id="IPR046939">
    <property type="entry name" value="TPPII_C_sf"/>
</dbReference>
<evidence type="ECO:0008006" key="17">
    <source>
        <dbReference type="Google" id="ProtNLM"/>
    </source>
</evidence>
<dbReference type="SUPFAM" id="SSF52743">
    <property type="entry name" value="Subtilisin-like"/>
    <property type="match status" value="1"/>
</dbReference>
<evidence type="ECO:0000256" key="4">
    <source>
        <dbReference type="ARBA" id="ARBA00022670"/>
    </source>
</evidence>
<dbReference type="PRINTS" id="PR00723">
    <property type="entry name" value="SUBTILISIN"/>
</dbReference>
<dbReference type="EMBL" id="BRXY01000035">
    <property type="protein sequence ID" value="GMH55697.1"/>
    <property type="molecule type" value="Genomic_DNA"/>
</dbReference>
<comment type="caution">
    <text evidence="15">The sequence shown here is derived from an EMBL/GenBank/DDBJ whole genome shotgun (WGS) entry which is preliminary data.</text>
</comment>
<dbReference type="GO" id="GO:0006508">
    <property type="term" value="P:proteolysis"/>
    <property type="evidence" value="ECO:0007669"/>
    <property type="project" value="UniProtKB-KW"/>
</dbReference>
<dbReference type="GO" id="GO:0008240">
    <property type="term" value="F:tripeptidyl-peptidase activity"/>
    <property type="evidence" value="ECO:0007669"/>
    <property type="project" value="UniProtKB-EC"/>
</dbReference>
<reference evidence="16" key="1">
    <citation type="journal article" date="2023" name="Commun. Biol.">
        <title>Genome analysis of Parmales, the sister group of diatoms, reveals the evolutionary specialization of diatoms from phago-mixotrophs to photoautotrophs.</title>
        <authorList>
            <person name="Ban H."/>
            <person name="Sato S."/>
            <person name="Yoshikawa S."/>
            <person name="Yamada K."/>
            <person name="Nakamura Y."/>
            <person name="Ichinomiya M."/>
            <person name="Sato N."/>
            <person name="Blanc-Mathieu R."/>
            <person name="Endo H."/>
            <person name="Kuwata A."/>
            <person name="Ogata H."/>
        </authorList>
    </citation>
    <scope>NUCLEOTIDE SEQUENCE [LARGE SCALE GENOMIC DNA]</scope>
    <source>
        <strain evidence="16">NIES 3701</strain>
    </source>
</reference>
<feature type="active site" description="Charge relay system" evidence="8">
    <location>
        <position position="486"/>
    </location>
</feature>